<keyword evidence="9" id="KW-1185">Reference proteome</keyword>
<dbReference type="PANTHER" id="PTHR19971">
    <property type="entry name" value="SIGNAL-REGULATORY PROTEIN BETA"/>
    <property type="match status" value="1"/>
</dbReference>
<evidence type="ECO:0000256" key="5">
    <source>
        <dbReference type="SAM" id="MobiDB-lite"/>
    </source>
</evidence>
<dbReference type="Proteomes" id="UP000529728">
    <property type="component" value="Unassembled WGS sequence"/>
</dbReference>
<keyword evidence="6" id="KW-1133">Transmembrane helix</keyword>
<dbReference type="FunFam" id="2.60.40.10:FF:000295">
    <property type="entry name" value="Tyrosine-protein phosphatase non-receptor type substrate 1"/>
    <property type="match status" value="1"/>
</dbReference>
<reference evidence="8 9" key="1">
    <citation type="submission" date="2019-09" db="EMBL/GenBank/DDBJ databases">
        <title>Bird 10,000 Genomes (B10K) Project - Family phase.</title>
        <authorList>
            <person name="Zhang G."/>
        </authorList>
    </citation>
    <scope>NUCLEOTIDE SEQUENCE [LARGE SCALE GENOMIC DNA]</scope>
    <source>
        <strain evidence="8">B10K-DU-001-18</strain>
        <tissue evidence="8">Muscle</tissue>
    </source>
</reference>
<dbReference type="Gene3D" id="2.60.40.10">
    <property type="entry name" value="Immunoglobulins"/>
    <property type="match status" value="1"/>
</dbReference>
<dbReference type="InterPro" id="IPR051755">
    <property type="entry name" value="Ig-like_CS_Receptor"/>
</dbReference>
<accession>A0A7K4XF18</accession>
<keyword evidence="4" id="KW-0393">Immunoglobulin domain</keyword>
<dbReference type="PROSITE" id="PS50835">
    <property type="entry name" value="IG_LIKE"/>
    <property type="match status" value="1"/>
</dbReference>
<dbReference type="EMBL" id="VWZN01007984">
    <property type="protein sequence ID" value="NWR45286.1"/>
    <property type="molecule type" value="Genomic_DNA"/>
</dbReference>
<evidence type="ECO:0000313" key="8">
    <source>
        <dbReference type="EMBL" id="NWR45286.1"/>
    </source>
</evidence>
<protein>
    <submittedName>
        <fullName evidence="8">SIRB1 protein</fullName>
    </submittedName>
</protein>
<gene>
    <name evidence="8" type="primary">Sirpb1_1</name>
    <name evidence="8" type="ORF">REGSAT_R07702</name>
</gene>
<organism evidence="8 9">
    <name type="scientific">Regulus satrapa</name>
    <name type="common">Golden-crowned kinglet</name>
    <dbReference type="NCBI Taxonomy" id="13245"/>
    <lineage>
        <taxon>Eukaryota</taxon>
        <taxon>Metazoa</taxon>
        <taxon>Chordata</taxon>
        <taxon>Craniata</taxon>
        <taxon>Vertebrata</taxon>
        <taxon>Euteleostomi</taxon>
        <taxon>Archelosauria</taxon>
        <taxon>Archosauria</taxon>
        <taxon>Dinosauria</taxon>
        <taxon>Saurischia</taxon>
        <taxon>Theropoda</taxon>
        <taxon>Coelurosauria</taxon>
        <taxon>Aves</taxon>
        <taxon>Neognathae</taxon>
        <taxon>Neoaves</taxon>
        <taxon>Telluraves</taxon>
        <taxon>Australaves</taxon>
        <taxon>Passeriformes</taxon>
        <taxon>Regulidae</taxon>
        <taxon>Regulus</taxon>
    </lineage>
</organism>
<evidence type="ECO:0000256" key="2">
    <source>
        <dbReference type="ARBA" id="ARBA00023157"/>
    </source>
</evidence>
<keyword evidence="3" id="KW-0325">Glycoprotein</keyword>
<sequence length="241" mass="25698">GAQVRQSFRLQQPQPKVSVPAGQTLTLNCTTSGTAGPGPVMWLKGWGSENTTVYDQKRKDQFPRVTRAVAGSNTDFTIHIRNAQPEDTGTYYCVKFVKGSSGQDEVFQHGSGTEVSMQETALVPGMVAAAAVLCFLLLLGLFVTLCMYRRKRQGGVGSPCPARAAATGSVSSIPLRCCAGTPSTTSEVLDAENSHLPSQQSSKEENDIHYADLQPLPPAPRRGRSPGTAPTEYASLRVAAK</sequence>
<dbReference type="SMART" id="SM00406">
    <property type="entry name" value="IGv"/>
    <property type="match status" value="1"/>
</dbReference>
<feature type="non-terminal residue" evidence="8">
    <location>
        <position position="241"/>
    </location>
</feature>
<feature type="domain" description="Ig-like" evidence="7">
    <location>
        <begin position="6"/>
        <end position="93"/>
    </location>
</feature>
<keyword evidence="2" id="KW-1015">Disulfide bond</keyword>
<name>A0A7K4XF18_REGSA</name>
<proteinExistence type="predicted"/>
<evidence type="ECO:0000259" key="7">
    <source>
        <dbReference type="PROSITE" id="PS50835"/>
    </source>
</evidence>
<feature type="region of interest" description="Disordered" evidence="5">
    <location>
        <begin position="188"/>
        <end position="241"/>
    </location>
</feature>
<dbReference type="SUPFAM" id="SSF48726">
    <property type="entry name" value="Immunoglobulin"/>
    <property type="match status" value="1"/>
</dbReference>
<evidence type="ECO:0000313" key="9">
    <source>
        <dbReference type="Proteomes" id="UP000529728"/>
    </source>
</evidence>
<evidence type="ECO:0000256" key="1">
    <source>
        <dbReference type="ARBA" id="ARBA00022729"/>
    </source>
</evidence>
<dbReference type="OrthoDB" id="6370831at2759"/>
<dbReference type="InterPro" id="IPR036179">
    <property type="entry name" value="Ig-like_dom_sf"/>
</dbReference>
<comment type="caution">
    <text evidence="8">The sequence shown here is derived from an EMBL/GenBank/DDBJ whole genome shotgun (WGS) entry which is preliminary data.</text>
</comment>
<keyword evidence="6" id="KW-0812">Transmembrane</keyword>
<dbReference type="InterPro" id="IPR007110">
    <property type="entry name" value="Ig-like_dom"/>
</dbReference>
<dbReference type="InterPro" id="IPR013783">
    <property type="entry name" value="Ig-like_fold"/>
</dbReference>
<dbReference type="SMART" id="SM00409">
    <property type="entry name" value="IG"/>
    <property type="match status" value="1"/>
</dbReference>
<dbReference type="AlphaFoldDB" id="A0A7K4XF18"/>
<evidence type="ECO:0000256" key="6">
    <source>
        <dbReference type="SAM" id="Phobius"/>
    </source>
</evidence>
<feature type="non-terminal residue" evidence="8">
    <location>
        <position position="1"/>
    </location>
</feature>
<keyword evidence="6" id="KW-0472">Membrane</keyword>
<dbReference type="InterPro" id="IPR003599">
    <property type="entry name" value="Ig_sub"/>
</dbReference>
<evidence type="ECO:0000256" key="3">
    <source>
        <dbReference type="ARBA" id="ARBA00023180"/>
    </source>
</evidence>
<dbReference type="Pfam" id="PF07686">
    <property type="entry name" value="V-set"/>
    <property type="match status" value="1"/>
</dbReference>
<keyword evidence="1" id="KW-0732">Signal</keyword>
<evidence type="ECO:0000256" key="4">
    <source>
        <dbReference type="ARBA" id="ARBA00023319"/>
    </source>
</evidence>
<dbReference type="InterPro" id="IPR013106">
    <property type="entry name" value="Ig_V-set"/>
</dbReference>
<feature type="transmembrane region" description="Helical" evidence="6">
    <location>
        <begin position="126"/>
        <end position="148"/>
    </location>
</feature>